<comment type="subcellular location">
    <subcellularLocation>
        <location evidence="3 11">Cytoplasm</location>
    </subcellularLocation>
</comment>
<evidence type="ECO:0000256" key="11">
    <source>
        <dbReference type="HAMAP-Rule" id="MF_00004"/>
    </source>
</evidence>
<dbReference type="CDD" id="cd06223">
    <property type="entry name" value="PRTases_typeI"/>
    <property type="match status" value="1"/>
</dbReference>
<evidence type="ECO:0000256" key="4">
    <source>
        <dbReference type="ARBA" id="ARBA00004659"/>
    </source>
</evidence>
<keyword evidence="9 11" id="KW-0808">Transferase</keyword>
<feature type="domain" description="Phosphoribosyltransferase" evidence="12">
    <location>
        <begin position="45"/>
        <end position="156"/>
    </location>
</feature>
<comment type="similarity">
    <text evidence="5 11">Belongs to the purine/pyrimidine phosphoribosyltransferase family.</text>
</comment>
<dbReference type="PANTHER" id="PTHR32315:SF3">
    <property type="entry name" value="ADENINE PHOSPHORIBOSYLTRANSFERASE"/>
    <property type="match status" value="1"/>
</dbReference>
<dbReference type="NCBIfam" id="NF002636">
    <property type="entry name" value="PRK02304.1-5"/>
    <property type="match status" value="1"/>
</dbReference>
<dbReference type="InterPro" id="IPR029057">
    <property type="entry name" value="PRTase-like"/>
</dbReference>
<keyword evidence="14" id="KW-1185">Reference proteome</keyword>
<dbReference type="OrthoDB" id="9803963at2"/>
<dbReference type="Pfam" id="PF00156">
    <property type="entry name" value="Pribosyltran"/>
    <property type="match status" value="1"/>
</dbReference>
<dbReference type="RefSeq" id="WP_041888001.1">
    <property type="nucleotide sequence ID" value="NZ_CP016771.1"/>
</dbReference>
<dbReference type="EMBL" id="CP016771">
    <property type="protein sequence ID" value="ASY13326.1"/>
    <property type="molecule type" value="Genomic_DNA"/>
</dbReference>
<dbReference type="GO" id="GO:0006168">
    <property type="term" value="P:adenine salvage"/>
    <property type="evidence" value="ECO:0007669"/>
    <property type="project" value="InterPro"/>
</dbReference>
<evidence type="ECO:0000256" key="9">
    <source>
        <dbReference type="ARBA" id="ARBA00022679"/>
    </source>
</evidence>
<protein>
    <recommendedName>
        <fullName evidence="6 11">Adenine phosphoribosyltransferase</fullName>
        <shortName evidence="11">APRT</shortName>
        <ecNumber evidence="6 11">2.4.2.7</ecNumber>
    </recommendedName>
</protein>
<comment type="pathway">
    <text evidence="4 11">Purine metabolism; AMP biosynthesis via salvage pathway; AMP from adenine: step 1/1.</text>
</comment>
<comment type="subunit">
    <text evidence="11">Homodimer.</text>
</comment>
<dbReference type="EC" id="2.4.2.7" evidence="6 11"/>
<name>A0A249K9A9_9ACTN</name>
<reference evidence="13 14" key="1">
    <citation type="submission" date="2016-07" db="EMBL/GenBank/DDBJ databases">
        <title>High microdiversification within the ubiquitous acI lineage of Actinobacteria.</title>
        <authorList>
            <person name="Neuenschwander S.M."/>
            <person name="Salcher M."/>
            <person name="Ghai R."/>
            <person name="Pernthaler J."/>
        </authorList>
    </citation>
    <scope>NUCLEOTIDE SEQUENCE [LARGE SCALE GENOMIC DNA]</scope>
    <source>
        <strain evidence="13">MMS-21-160</strain>
    </source>
</reference>
<evidence type="ECO:0000256" key="1">
    <source>
        <dbReference type="ARBA" id="ARBA00000868"/>
    </source>
</evidence>
<evidence type="ECO:0000256" key="8">
    <source>
        <dbReference type="ARBA" id="ARBA00022676"/>
    </source>
</evidence>
<evidence type="ECO:0000256" key="3">
    <source>
        <dbReference type="ARBA" id="ARBA00004496"/>
    </source>
</evidence>
<dbReference type="HAMAP" id="MF_00004">
    <property type="entry name" value="Aden_phosphoribosyltr"/>
    <property type="match status" value="1"/>
</dbReference>
<dbReference type="GO" id="GO:0002055">
    <property type="term" value="F:adenine binding"/>
    <property type="evidence" value="ECO:0007669"/>
    <property type="project" value="TreeGrafter"/>
</dbReference>
<keyword evidence="10 11" id="KW-0660">Purine salvage</keyword>
<dbReference type="GO" id="GO:0044209">
    <property type="term" value="P:AMP salvage"/>
    <property type="evidence" value="ECO:0007669"/>
    <property type="project" value="UniProtKB-UniRule"/>
</dbReference>
<evidence type="ECO:0000256" key="2">
    <source>
        <dbReference type="ARBA" id="ARBA00003968"/>
    </source>
</evidence>
<keyword evidence="8 11" id="KW-0328">Glycosyltransferase</keyword>
<evidence type="ECO:0000313" key="14">
    <source>
        <dbReference type="Proteomes" id="UP000217171"/>
    </source>
</evidence>
<dbReference type="KEGG" id="nhi:B1s21160_03125"/>
<dbReference type="GO" id="GO:0003999">
    <property type="term" value="F:adenine phosphoribosyltransferase activity"/>
    <property type="evidence" value="ECO:0007669"/>
    <property type="project" value="UniProtKB-UniRule"/>
</dbReference>
<evidence type="ECO:0000259" key="12">
    <source>
        <dbReference type="Pfam" id="PF00156"/>
    </source>
</evidence>
<dbReference type="Gene3D" id="3.40.50.2020">
    <property type="match status" value="1"/>
</dbReference>
<dbReference type="Proteomes" id="UP000217171">
    <property type="component" value="Chromosome"/>
</dbReference>
<dbReference type="InterPro" id="IPR050054">
    <property type="entry name" value="UPRTase/APRTase"/>
</dbReference>
<comment type="function">
    <text evidence="2 11">Catalyzes a salvage reaction resulting in the formation of AMP, that is energically less costly than de novo synthesis.</text>
</comment>
<dbReference type="UniPathway" id="UPA00588">
    <property type="reaction ID" value="UER00646"/>
</dbReference>
<dbReference type="AlphaFoldDB" id="A0A249K9A9"/>
<gene>
    <name evidence="11" type="primary">apt</name>
    <name evidence="13" type="ORF">B1s21160_03125</name>
</gene>
<evidence type="ECO:0000313" key="13">
    <source>
        <dbReference type="EMBL" id="ASY13326.1"/>
    </source>
</evidence>
<evidence type="ECO:0000256" key="6">
    <source>
        <dbReference type="ARBA" id="ARBA00011893"/>
    </source>
</evidence>
<proteinExistence type="inferred from homology"/>
<dbReference type="GO" id="GO:0005737">
    <property type="term" value="C:cytoplasm"/>
    <property type="evidence" value="ECO:0007669"/>
    <property type="project" value="UniProtKB-SubCell"/>
</dbReference>
<sequence length="174" mass="18410">MVVTTQGLIRIIPDFPSPGIIFKDITPLLADKEVFAQCCKEIASLAQECDYIAGIEARGFIFAAAAAVMGNKGFIPIRKLGKLPGETISKSYELEYATATLEIHANLIPQGKRVLVVDDVLATGGTALAAVELIIAANLTPTGVVCLLDIPALGGKSRINEAHPDLQIQTLLAE</sequence>
<evidence type="ECO:0000256" key="7">
    <source>
        <dbReference type="ARBA" id="ARBA00022490"/>
    </source>
</evidence>
<dbReference type="GO" id="GO:0006166">
    <property type="term" value="P:purine ribonucleoside salvage"/>
    <property type="evidence" value="ECO:0007669"/>
    <property type="project" value="UniProtKB-KW"/>
</dbReference>
<dbReference type="FunFam" id="3.40.50.2020:FF:000021">
    <property type="entry name" value="Adenine phosphoribosyltransferase"/>
    <property type="match status" value="1"/>
</dbReference>
<dbReference type="InterPro" id="IPR000836">
    <property type="entry name" value="PRTase_dom"/>
</dbReference>
<accession>A0A249K9A9</accession>
<evidence type="ECO:0000256" key="5">
    <source>
        <dbReference type="ARBA" id="ARBA00008391"/>
    </source>
</evidence>
<dbReference type="SUPFAM" id="SSF53271">
    <property type="entry name" value="PRTase-like"/>
    <property type="match status" value="1"/>
</dbReference>
<dbReference type="NCBIfam" id="NF002634">
    <property type="entry name" value="PRK02304.1-3"/>
    <property type="match status" value="1"/>
</dbReference>
<keyword evidence="7 11" id="KW-0963">Cytoplasm</keyword>
<comment type="catalytic activity">
    <reaction evidence="1 11">
        <text>AMP + diphosphate = 5-phospho-alpha-D-ribose 1-diphosphate + adenine</text>
        <dbReference type="Rhea" id="RHEA:16609"/>
        <dbReference type="ChEBI" id="CHEBI:16708"/>
        <dbReference type="ChEBI" id="CHEBI:33019"/>
        <dbReference type="ChEBI" id="CHEBI:58017"/>
        <dbReference type="ChEBI" id="CHEBI:456215"/>
        <dbReference type="EC" id="2.4.2.7"/>
    </reaction>
</comment>
<dbReference type="GO" id="GO:0016208">
    <property type="term" value="F:AMP binding"/>
    <property type="evidence" value="ECO:0007669"/>
    <property type="project" value="TreeGrafter"/>
</dbReference>
<dbReference type="PANTHER" id="PTHR32315">
    <property type="entry name" value="ADENINE PHOSPHORIBOSYLTRANSFERASE"/>
    <property type="match status" value="1"/>
</dbReference>
<dbReference type="InterPro" id="IPR005764">
    <property type="entry name" value="Ade_phspho_trans"/>
</dbReference>
<organism evidence="13 14">
    <name type="scientific">Candidatus Nanopelagicus hibericus</name>
    <dbReference type="NCBI Taxonomy" id="1884915"/>
    <lineage>
        <taxon>Bacteria</taxon>
        <taxon>Bacillati</taxon>
        <taxon>Actinomycetota</taxon>
        <taxon>Actinomycetes</taxon>
        <taxon>Candidatus Nanopelagicales</taxon>
        <taxon>Candidatus Nanopelagicaceae</taxon>
        <taxon>Candidatus Nanopelagicus</taxon>
    </lineage>
</organism>
<evidence type="ECO:0000256" key="10">
    <source>
        <dbReference type="ARBA" id="ARBA00022726"/>
    </source>
</evidence>